<feature type="domain" description="YgjP-like metallopeptidase" evidence="1">
    <location>
        <begin position="22"/>
        <end position="227"/>
    </location>
</feature>
<dbReference type="PANTHER" id="PTHR30399">
    <property type="entry name" value="UNCHARACTERIZED PROTEIN YGJP"/>
    <property type="match status" value="1"/>
</dbReference>
<dbReference type="PANTHER" id="PTHR30399:SF1">
    <property type="entry name" value="UTP PYROPHOSPHATASE"/>
    <property type="match status" value="1"/>
</dbReference>
<accession>A0A1I5WE23</accession>
<dbReference type="Pfam" id="PF01863">
    <property type="entry name" value="YgjP-like"/>
    <property type="match status" value="1"/>
</dbReference>
<keyword evidence="3" id="KW-1185">Reference proteome</keyword>
<dbReference type="OrthoDB" id="9811177at2"/>
<gene>
    <name evidence="2" type="ORF">SAMN05444277_106126</name>
</gene>
<dbReference type="EMBL" id="FOXQ01000006">
    <property type="protein sequence ID" value="SFQ18004.1"/>
    <property type="molecule type" value="Genomic_DNA"/>
</dbReference>
<dbReference type="RefSeq" id="WP_090658441.1">
    <property type="nucleotide sequence ID" value="NZ_FOXQ01000006.1"/>
</dbReference>
<proteinExistence type="predicted"/>
<dbReference type="InterPro" id="IPR002725">
    <property type="entry name" value="YgjP-like_metallopeptidase"/>
</dbReference>
<organism evidence="2 3">
    <name type="scientific">Parafilimonas terrae</name>
    <dbReference type="NCBI Taxonomy" id="1465490"/>
    <lineage>
        <taxon>Bacteria</taxon>
        <taxon>Pseudomonadati</taxon>
        <taxon>Bacteroidota</taxon>
        <taxon>Chitinophagia</taxon>
        <taxon>Chitinophagales</taxon>
        <taxon>Chitinophagaceae</taxon>
        <taxon>Parafilimonas</taxon>
    </lineage>
</organism>
<dbReference type="Proteomes" id="UP000199031">
    <property type="component" value="Unassembled WGS sequence"/>
</dbReference>
<protein>
    <recommendedName>
        <fullName evidence="1">YgjP-like metallopeptidase domain-containing protein</fullName>
    </recommendedName>
</protein>
<dbReference type="Gene3D" id="3.30.2010.10">
    <property type="entry name" value="Metalloproteases ('zincins'), catalytic domain"/>
    <property type="match status" value="1"/>
</dbReference>
<dbReference type="CDD" id="cd07344">
    <property type="entry name" value="M48_yhfN_like"/>
    <property type="match status" value="1"/>
</dbReference>
<reference evidence="2 3" key="1">
    <citation type="submission" date="2016-10" db="EMBL/GenBank/DDBJ databases">
        <authorList>
            <person name="de Groot N.N."/>
        </authorList>
    </citation>
    <scope>NUCLEOTIDE SEQUENCE [LARGE SCALE GENOMIC DNA]</scope>
    <source>
        <strain evidence="2 3">DSM 28286</strain>
    </source>
</reference>
<dbReference type="AlphaFoldDB" id="A0A1I5WE23"/>
<evidence type="ECO:0000313" key="3">
    <source>
        <dbReference type="Proteomes" id="UP000199031"/>
    </source>
</evidence>
<evidence type="ECO:0000259" key="1">
    <source>
        <dbReference type="Pfam" id="PF01863"/>
    </source>
</evidence>
<dbReference type="InterPro" id="IPR053136">
    <property type="entry name" value="UTP_pyrophosphatase-like"/>
</dbReference>
<name>A0A1I5WE23_9BACT</name>
<evidence type="ECO:0000313" key="2">
    <source>
        <dbReference type="EMBL" id="SFQ18004.1"/>
    </source>
</evidence>
<sequence length="230" mass="27176">MQLLKVADIAVQVSYKPIKNVHLSVHPPDGRVTISSPEHIALDKLKVYLLTKLQWIRKERKKIITQPRETEKLYITRESHYLFGKRYLLKITYSVKGTKVLLHHSTIEILLPKPFDAIAKQKALHKWYRQQLALKLDALVDKWRRIIGVNPSGYTIRTMKTKWGSCSDKSGRLNFNLELVKKPIECIEYIVVHELMHFLRRHHDKDFIALMNQYLPNWQLRKKNLNELPV</sequence>
<dbReference type="STRING" id="1465490.SAMN05444277_106126"/>